<feature type="region of interest" description="Disordered" evidence="1">
    <location>
        <begin position="221"/>
        <end position="271"/>
    </location>
</feature>
<evidence type="ECO:0000313" key="3">
    <source>
        <dbReference type="EMBL" id="KAG0667259.1"/>
    </source>
</evidence>
<feature type="compositionally biased region" description="Basic and acidic residues" evidence="1">
    <location>
        <begin position="426"/>
        <end position="439"/>
    </location>
</feature>
<organism evidence="3 4">
    <name type="scientific">Rhodotorula mucilaginosa</name>
    <name type="common">Yeast</name>
    <name type="synonym">Rhodotorula rubra</name>
    <dbReference type="NCBI Taxonomy" id="5537"/>
    <lineage>
        <taxon>Eukaryota</taxon>
        <taxon>Fungi</taxon>
        <taxon>Dikarya</taxon>
        <taxon>Basidiomycota</taxon>
        <taxon>Pucciniomycotina</taxon>
        <taxon>Microbotryomycetes</taxon>
        <taxon>Sporidiobolales</taxon>
        <taxon>Sporidiobolaceae</taxon>
        <taxon>Rhodotorula</taxon>
    </lineage>
</organism>
<dbReference type="PANTHER" id="PTHR13526">
    <property type="entry name" value="TRANSCRIPTION FACTOR SPT20 HOMOLOG"/>
    <property type="match status" value="1"/>
</dbReference>
<dbReference type="Pfam" id="PF12090">
    <property type="entry name" value="Spt20_SEP"/>
    <property type="match status" value="2"/>
</dbReference>
<reference evidence="3 4" key="1">
    <citation type="submission" date="2020-11" db="EMBL/GenBank/DDBJ databases">
        <title>Kefir isolates.</title>
        <authorList>
            <person name="Marcisauskas S."/>
            <person name="Kim Y."/>
            <person name="Blasche S."/>
        </authorList>
    </citation>
    <scope>NUCLEOTIDE SEQUENCE [LARGE SCALE GENOMIC DNA]</scope>
    <source>
        <strain evidence="3 4">KR</strain>
    </source>
</reference>
<feature type="compositionally biased region" description="Low complexity" evidence="1">
    <location>
        <begin position="307"/>
        <end position="339"/>
    </location>
</feature>
<accession>A0A9P6WB37</accession>
<feature type="compositionally biased region" description="Basic and acidic residues" evidence="1">
    <location>
        <begin position="245"/>
        <end position="266"/>
    </location>
</feature>
<dbReference type="GO" id="GO:0000124">
    <property type="term" value="C:SAGA complex"/>
    <property type="evidence" value="ECO:0007669"/>
    <property type="project" value="InterPro"/>
</dbReference>
<protein>
    <submittedName>
        <fullName evidence="3">Transcription factor spt20</fullName>
    </submittedName>
</protein>
<proteinExistence type="predicted"/>
<comment type="caution">
    <text evidence="3">The sequence shown here is derived from an EMBL/GenBank/DDBJ whole genome shotgun (WGS) entry which is preliminary data.</text>
</comment>
<dbReference type="InterPro" id="IPR046468">
    <property type="entry name" value="Spt20-like_SEP"/>
</dbReference>
<feature type="region of interest" description="Disordered" evidence="1">
    <location>
        <begin position="288"/>
        <end position="375"/>
    </location>
</feature>
<feature type="domain" description="Spt20-like SEP" evidence="2">
    <location>
        <begin position="22"/>
        <end position="80"/>
    </location>
</feature>
<evidence type="ECO:0000256" key="1">
    <source>
        <dbReference type="SAM" id="MobiDB-lite"/>
    </source>
</evidence>
<dbReference type="AlphaFoldDB" id="A0A9P6WB37"/>
<dbReference type="PANTHER" id="PTHR13526:SF8">
    <property type="entry name" value="TRANSCRIPTION FACTOR SPT20 HOMOLOG"/>
    <property type="match status" value="1"/>
</dbReference>
<dbReference type="Proteomes" id="UP000777482">
    <property type="component" value="Unassembled WGS sequence"/>
</dbReference>
<dbReference type="InterPro" id="IPR021950">
    <property type="entry name" value="Spt20"/>
</dbReference>
<dbReference type="GO" id="GO:0006357">
    <property type="term" value="P:regulation of transcription by RNA polymerase II"/>
    <property type="evidence" value="ECO:0007669"/>
    <property type="project" value="TreeGrafter"/>
</dbReference>
<feature type="domain" description="Spt20-like SEP" evidence="2">
    <location>
        <begin position="101"/>
        <end position="216"/>
    </location>
</feature>
<feature type="compositionally biased region" description="Polar residues" evidence="1">
    <location>
        <begin position="473"/>
        <end position="486"/>
    </location>
</feature>
<gene>
    <name evidence="3" type="primary">SPT20</name>
    <name evidence="3" type="ORF">C6P46_002671</name>
</gene>
<keyword evidence="4" id="KW-1185">Reference proteome</keyword>
<name>A0A9P6WB37_RHOMI</name>
<feature type="compositionally biased region" description="Polar residues" evidence="1">
    <location>
        <begin position="288"/>
        <end position="301"/>
    </location>
</feature>
<dbReference type="OrthoDB" id="1932706at2759"/>
<evidence type="ECO:0000313" key="4">
    <source>
        <dbReference type="Proteomes" id="UP000777482"/>
    </source>
</evidence>
<evidence type="ECO:0000259" key="2">
    <source>
        <dbReference type="Pfam" id="PF12090"/>
    </source>
</evidence>
<feature type="region of interest" description="Disordered" evidence="1">
    <location>
        <begin position="418"/>
        <end position="486"/>
    </location>
</feature>
<dbReference type="GO" id="GO:0003712">
    <property type="term" value="F:transcription coregulator activity"/>
    <property type="evidence" value="ECO:0007669"/>
    <property type="project" value="InterPro"/>
</dbReference>
<sequence>MSGATYNLTRFTRQVLKRHRRAPPSVVIHLYPTHFRFEHQHGNFGYDSPMKCFLEAVREQKLPTDLLDVLDDAGVRYYDGESFPPTSPKKSEGLTRLLPTGCLIVEVHDHRQSPAANPPNLRSSLSASFSLAQNREIPAASKAEVYRIVLAPNPATLWTELSIASRKMEQEAAAAGRNEVGWTEDEAVEIESVILNRTMPPLCLSPSIQTSRIANSMLRATTLRPPKRNRFCSTGDCSDGDDGEEGQKREREEHEKLMKVGDEGVPRTRGPAFSRLAFIQAYRERQQNPTLAAQPGSSATSIRLGGAQQQQQQQQQQPHQAAAVHASAIPAVASAQQAHAARDSPRHSRAASPAVSVTSGRPHKKPKALDGMMSDSGSGISATVINTAAQQKKAAKLAAGAGAGAVGVDVHAAAAAAPESQQAALERSERDKAALEKKRLQQQQKRAQAQRRKERKKLELEKAQQAGDLQVGTPGSSVAGTPNWQG</sequence>
<dbReference type="EMBL" id="PUHQ01000002">
    <property type="protein sequence ID" value="KAG0667259.1"/>
    <property type="molecule type" value="Genomic_DNA"/>
</dbReference>